<keyword evidence="2" id="KW-0472">Membrane</keyword>
<evidence type="ECO:0000256" key="1">
    <source>
        <dbReference type="SAM" id="MobiDB-lite"/>
    </source>
</evidence>
<dbReference type="Proteomes" id="UP000026961">
    <property type="component" value="Chromosome 6"/>
</dbReference>
<organism evidence="3">
    <name type="scientific">Oryza glumipatula</name>
    <dbReference type="NCBI Taxonomy" id="40148"/>
    <lineage>
        <taxon>Eukaryota</taxon>
        <taxon>Viridiplantae</taxon>
        <taxon>Streptophyta</taxon>
        <taxon>Embryophyta</taxon>
        <taxon>Tracheophyta</taxon>
        <taxon>Spermatophyta</taxon>
        <taxon>Magnoliopsida</taxon>
        <taxon>Liliopsida</taxon>
        <taxon>Poales</taxon>
        <taxon>Poaceae</taxon>
        <taxon>BOP clade</taxon>
        <taxon>Oryzoideae</taxon>
        <taxon>Oryzeae</taxon>
        <taxon>Oryzinae</taxon>
        <taxon>Oryza</taxon>
    </lineage>
</organism>
<dbReference type="HOGENOM" id="CLU_881024_0_0_1"/>
<dbReference type="EnsemblPlants" id="OGLUM06G16240.1">
    <property type="protein sequence ID" value="OGLUM06G16240.1"/>
    <property type="gene ID" value="OGLUM06G16240"/>
</dbReference>
<feature type="transmembrane region" description="Helical" evidence="2">
    <location>
        <begin position="44"/>
        <end position="66"/>
    </location>
</feature>
<reference evidence="3" key="1">
    <citation type="submission" date="2015-04" db="UniProtKB">
        <authorList>
            <consortium name="EnsemblPlants"/>
        </authorList>
    </citation>
    <scope>IDENTIFICATION</scope>
</reference>
<reference evidence="3" key="2">
    <citation type="submission" date="2018-05" db="EMBL/GenBank/DDBJ databases">
        <title>OgluRS3 (Oryza glumaepatula Reference Sequence Version 3).</title>
        <authorList>
            <person name="Zhang J."/>
            <person name="Kudrna D."/>
            <person name="Lee S."/>
            <person name="Talag J."/>
            <person name="Welchert J."/>
            <person name="Wing R.A."/>
        </authorList>
    </citation>
    <scope>NUCLEOTIDE SEQUENCE [LARGE SCALE GENOMIC DNA]</scope>
</reference>
<dbReference type="AlphaFoldDB" id="A0A0E0A9S3"/>
<accession>A0A0E0A9S3</accession>
<evidence type="ECO:0000256" key="2">
    <source>
        <dbReference type="SAM" id="Phobius"/>
    </source>
</evidence>
<feature type="region of interest" description="Disordered" evidence="1">
    <location>
        <begin position="241"/>
        <end position="288"/>
    </location>
</feature>
<feature type="region of interest" description="Disordered" evidence="1">
    <location>
        <begin position="136"/>
        <end position="167"/>
    </location>
</feature>
<feature type="compositionally biased region" description="Gly residues" evidence="1">
    <location>
        <begin position="142"/>
        <end position="155"/>
    </location>
</feature>
<feature type="region of interest" description="Disordered" evidence="1">
    <location>
        <begin position="68"/>
        <end position="88"/>
    </location>
</feature>
<dbReference type="Gramene" id="OGLUM06G16240.1">
    <property type="protein sequence ID" value="OGLUM06G16240.1"/>
    <property type="gene ID" value="OGLUM06G16240"/>
</dbReference>
<keyword evidence="2" id="KW-1133">Transmembrane helix</keyword>
<name>A0A0E0A9S3_9ORYZ</name>
<proteinExistence type="predicted"/>
<sequence length="316" mass="32783">MASELTHPMPLYGTSRYPPYSGAVERAGKRPPADEDGRGSFGPVLVVLAVISFLAVSACIAGRLCGRRPSKLSSSKGEQMRGGGTTAAHADAEKGFGVMQNPAAAAVMRPVPSSRATVHDVDDDVFEIKLCAPVKPPTAAGRQGGSGGDGGGGSGPQPRPPPAVPLGVPRQYAAAAAAAAAAGFRRSPPASGGAAVRLTHPQNCGLFCPWAHCQNKENLFSGSIDRSLSRSRLVLSRAREALRRQAPPPRAERLHPTAERLHPTAPSTAAGHRTLAPPPRPSTAVRPTTERLPRAASYMQSGRPPPGALLSTIILR</sequence>
<evidence type="ECO:0000313" key="4">
    <source>
        <dbReference type="Proteomes" id="UP000026961"/>
    </source>
</evidence>
<keyword evidence="4" id="KW-1185">Reference proteome</keyword>
<keyword evidence="2" id="KW-0812">Transmembrane</keyword>
<dbReference type="PANTHER" id="PTHR33429">
    <property type="entry name" value="OS02G0708000 PROTEIN-RELATED"/>
    <property type="match status" value="1"/>
</dbReference>
<protein>
    <submittedName>
        <fullName evidence="3">Uncharacterized protein</fullName>
    </submittedName>
</protein>
<dbReference type="eggNOG" id="ENOG502R3K0">
    <property type="taxonomic scope" value="Eukaryota"/>
</dbReference>
<feature type="compositionally biased region" description="Basic and acidic residues" evidence="1">
    <location>
        <begin position="250"/>
        <end position="262"/>
    </location>
</feature>
<dbReference type="PANTHER" id="PTHR33429:SF42">
    <property type="entry name" value="OS06G0481900 PROTEIN"/>
    <property type="match status" value="1"/>
</dbReference>
<evidence type="ECO:0000313" key="3">
    <source>
        <dbReference type="EnsemblPlants" id="OGLUM06G16240.1"/>
    </source>
</evidence>